<evidence type="ECO:0000259" key="6">
    <source>
        <dbReference type="PROSITE" id="PS50931"/>
    </source>
</evidence>
<dbReference type="Pfam" id="PF03466">
    <property type="entry name" value="LysR_substrate"/>
    <property type="match status" value="1"/>
</dbReference>
<gene>
    <name evidence="7" type="ORF">AB4874_19380</name>
</gene>
<dbReference type="SUPFAM" id="SSF46785">
    <property type="entry name" value="Winged helix' DNA-binding domain"/>
    <property type="match status" value="1"/>
</dbReference>
<dbReference type="Gene3D" id="1.10.10.10">
    <property type="entry name" value="Winged helix-like DNA-binding domain superfamily/Winged helix DNA-binding domain"/>
    <property type="match status" value="1"/>
</dbReference>
<keyword evidence="4" id="KW-0010">Activator</keyword>
<feature type="domain" description="HTH lysR-type" evidence="6">
    <location>
        <begin position="7"/>
        <end position="64"/>
    </location>
</feature>
<evidence type="ECO:0000313" key="8">
    <source>
        <dbReference type="Proteomes" id="UP001557465"/>
    </source>
</evidence>
<keyword evidence="8" id="KW-1185">Reference proteome</keyword>
<accession>A0ABV3TR31</accession>
<dbReference type="SUPFAM" id="SSF53850">
    <property type="entry name" value="Periplasmic binding protein-like II"/>
    <property type="match status" value="1"/>
</dbReference>
<evidence type="ECO:0000313" key="7">
    <source>
        <dbReference type="EMBL" id="MEX1663740.1"/>
    </source>
</evidence>
<comment type="similarity">
    <text evidence="1">Belongs to the LysR transcriptional regulatory family.</text>
</comment>
<dbReference type="EMBL" id="JBFRYC010000027">
    <property type="protein sequence ID" value="MEX1663740.1"/>
    <property type="molecule type" value="Genomic_DNA"/>
</dbReference>
<reference evidence="7 8" key="1">
    <citation type="journal article" date="2011" name="Int. J. Syst. Evol. Microbiol.">
        <title>Zhongshania antarctica gen. nov., sp. nov. and Zhongshania guokunii sp. nov., gammaproteobacteria respectively isolated from coastal attached (fast) ice and surface seawater of the Antarctic.</title>
        <authorList>
            <person name="Li H.J."/>
            <person name="Zhang X.Y."/>
            <person name="Chen C.X."/>
            <person name="Zhang Y.J."/>
            <person name="Gao Z.M."/>
            <person name="Yu Y."/>
            <person name="Chen X.L."/>
            <person name="Chen B."/>
            <person name="Zhang Y.Z."/>
        </authorList>
    </citation>
    <scope>NUCLEOTIDE SEQUENCE [LARGE SCALE GENOMIC DNA]</scope>
    <source>
        <strain evidence="7 8">15-R06ZXC-3</strain>
    </source>
</reference>
<protein>
    <submittedName>
        <fullName evidence="7">LysR substrate-binding domain-containing protein</fullName>
    </submittedName>
</protein>
<evidence type="ECO:0000256" key="1">
    <source>
        <dbReference type="ARBA" id="ARBA00009437"/>
    </source>
</evidence>
<dbReference type="InterPro" id="IPR036390">
    <property type="entry name" value="WH_DNA-bd_sf"/>
</dbReference>
<sequence>MDLPSLPTLRQLHYFRALADAGNFRKAAEHVGVSQPSLSQQIANLEDVLNTQLVERGRGGAVLSAAGREVRARIDGILEEVGALTQIAEQTRAGLAGTYRLGASATFGPYLLPKVVRRLHADHPALRLFIRDGQPNTLLEDLQQGRLDLVLTQLPVMSSDFNVTRLFREPLQLAVAHDHRLARQRNVEDGDLEGETLLVLSNGFSLHGQLVALARETGVCLRQDYEGSSLDALRQMVAMNMGITLLPALYAHSEVEQPEGDVALVPFRRGRVSRAIGLVTRRNSRIPPAFSEVIRTVVRTDFANVLLADG</sequence>
<dbReference type="Proteomes" id="UP001557465">
    <property type="component" value="Unassembled WGS sequence"/>
</dbReference>
<dbReference type="InterPro" id="IPR036388">
    <property type="entry name" value="WH-like_DNA-bd_sf"/>
</dbReference>
<dbReference type="PANTHER" id="PTHR30346">
    <property type="entry name" value="TRANSCRIPTIONAL DUAL REGULATOR HCAR-RELATED"/>
    <property type="match status" value="1"/>
</dbReference>
<evidence type="ECO:0000256" key="4">
    <source>
        <dbReference type="ARBA" id="ARBA00023159"/>
    </source>
</evidence>
<dbReference type="PRINTS" id="PR00039">
    <property type="entry name" value="HTHLYSR"/>
</dbReference>
<organism evidence="7 8">
    <name type="scientific">Thioclava arctica</name>
    <dbReference type="NCBI Taxonomy" id="3238301"/>
    <lineage>
        <taxon>Bacteria</taxon>
        <taxon>Pseudomonadati</taxon>
        <taxon>Pseudomonadota</taxon>
        <taxon>Alphaproteobacteria</taxon>
        <taxon>Rhodobacterales</taxon>
        <taxon>Paracoccaceae</taxon>
        <taxon>Thioclava</taxon>
    </lineage>
</organism>
<evidence type="ECO:0000256" key="5">
    <source>
        <dbReference type="ARBA" id="ARBA00023163"/>
    </source>
</evidence>
<dbReference type="RefSeq" id="WP_368393238.1">
    <property type="nucleotide sequence ID" value="NZ_JBFRYC010000027.1"/>
</dbReference>
<name>A0ABV3TR31_9RHOB</name>
<evidence type="ECO:0000256" key="2">
    <source>
        <dbReference type="ARBA" id="ARBA00023015"/>
    </source>
</evidence>
<keyword evidence="5" id="KW-0804">Transcription</keyword>
<dbReference type="PROSITE" id="PS50931">
    <property type="entry name" value="HTH_LYSR"/>
    <property type="match status" value="1"/>
</dbReference>
<keyword evidence="2" id="KW-0805">Transcription regulation</keyword>
<dbReference type="Pfam" id="PF00126">
    <property type="entry name" value="HTH_1"/>
    <property type="match status" value="1"/>
</dbReference>
<evidence type="ECO:0000256" key="3">
    <source>
        <dbReference type="ARBA" id="ARBA00023125"/>
    </source>
</evidence>
<keyword evidence="3" id="KW-0238">DNA-binding</keyword>
<dbReference type="Gene3D" id="3.40.190.10">
    <property type="entry name" value="Periplasmic binding protein-like II"/>
    <property type="match status" value="2"/>
</dbReference>
<dbReference type="PANTHER" id="PTHR30346:SF26">
    <property type="entry name" value="HYDROGEN PEROXIDE-INDUCIBLE GENES ACTIVATOR"/>
    <property type="match status" value="1"/>
</dbReference>
<proteinExistence type="inferred from homology"/>
<comment type="caution">
    <text evidence="7">The sequence shown here is derived from an EMBL/GenBank/DDBJ whole genome shotgun (WGS) entry which is preliminary data.</text>
</comment>
<dbReference type="CDD" id="cd08411">
    <property type="entry name" value="PBP2_OxyR"/>
    <property type="match status" value="1"/>
</dbReference>
<dbReference type="InterPro" id="IPR005119">
    <property type="entry name" value="LysR_subst-bd"/>
</dbReference>
<dbReference type="InterPro" id="IPR000847">
    <property type="entry name" value="LysR_HTH_N"/>
</dbReference>